<dbReference type="EMBL" id="JACRIW010000075">
    <property type="protein sequence ID" value="MBI5169906.1"/>
    <property type="molecule type" value="Genomic_DNA"/>
</dbReference>
<feature type="signal peptide" evidence="2">
    <location>
        <begin position="1"/>
        <end position="20"/>
    </location>
</feature>
<evidence type="ECO:0000313" key="4">
    <source>
        <dbReference type="EMBL" id="MBI5169906.1"/>
    </source>
</evidence>
<evidence type="ECO:0000259" key="3">
    <source>
        <dbReference type="Pfam" id="PF07670"/>
    </source>
</evidence>
<dbReference type="PIRSF" id="PIRSF036542">
    <property type="entry name" value="SpmA_SpmB"/>
    <property type="match status" value="1"/>
</dbReference>
<evidence type="ECO:0000256" key="2">
    <source>
        <dbReference type="SAM" id="SignalP"/>
    </source>
</evidence>
<comment type="caution">
    <text evidence="4">The sequence shown here is derived from an EMBL/GenBank/DDBJ whole genome shotgun (WGS) entry which is preliminary data.</text>
</comment>
<feature type="transmembrane region" description="Helical" evidence="1">
    <location>
        <begin position="386"/>
        <end position="408"/>
    </location>
</feature>
<keyword evidence="1" id="KW-0812">Transmembrane</keyword>
<feature type="transmembrane region" description="Helical" evidence="1">
    <location>
        <begin position="199"/>
        <end position="222"/>
    </location>
</feature>
<evidence type="ECO:0000256" key="1">
    <source>
        <dbReference type="SAM" id="Phobius"/>
    </source>
</evidence>
<feature type="transmembrane region" description="Helical" evidence="1">
    <location>
        <begin position="272"/>
        <end position="292"/>
    </location>
</feature>
<organism evidence="4 5">
    <name type="scientific">Eiseniibacteriota bacterium</name>
    <dbReference type="NCBI Taxonomy" id="2212470"/>
    <lineage>
        <taxon>Bacteria</taxon>
        <taxon>Candidatus Eiseniibacteriota</taxon>
    </lineage>
</organism>
<gene>
    <name evidence="4" type="ORF">HZA61_10490</name>
</gene>
<dbReference type="Proteomes" id="UP000696931">
    <property type="component" value="Unassembled WGS sequence"/>
</dbReference>
<feature type="chain" id="PRO_5037220242" evidence="2">
    <location>
        <begin position="21"/>
        <end position="409"/>
    </location>
</feature>
<feature type="transmembrane region" description="Helical" evidence="1">
    <location>
        <begin position="172"/>
        <end position="192"/>
    </location>
</feature>
<dbReference type="Pfam" id="PF07670">
    <property type="entry name" value="Gate"/>
    <property type="match status" value="2"/>
</dbReference>
<dbReference type="InterPro" id="IPR052549">
    <property type="entry name" value="SpmB"/>
</dbReference>
<feature type="transmembrane region" description="Helical" evidence="1">
    <location>
        <begin position="140"/>
        <end position="160"/>
    </location>
</feature>
<feature type="transmembrane region" description="Helical" evidence="1">
    <location>
        <begin position="44"/>
        <end position="61"/>
    </location>
</feature>
<keyword evidence="2" id="KW-0732">Signal</keyword>
<feature type="transmembrane region" description="Helical" evidence="1">
    <location>
        <begin position="228"/>
        <end position="251"/>
    </location>
</feature>
<feature type="domain" description="Nucleoside transporter/FeoB GTPase Gate" evidence="3">
    <location>
        <begin position="276"/>
        <end position="379"/>
    </location>
</feature>
<keyword evidence="1" id="KW-1133">Transmembrane helix</keyword>
<proteinExistence type="predicted"/>
<keyword evidence="1" id="KW-0472">Membrane</keyword>
<dbReference type="PANTHER" id="PTHR35793">
    <property type="entry name" value="INNER MEMBRANE PROTEIN YJIG"/>
    <property type="match status" value="1"/>
</dbReference>
<evidence type="ECO:0000313" key="5">
    <source>
        <dbReference type="Proteomes" id="UP000696931"/>
    </source>
</evidence>
<name>A0A933SCB3_UNCEI</name>
<dbReference type="AlphaFoldDB" id="A0A933SCB3"/>
<reference evidence="4" key="1">
    <citation type="submission" date="2020-07" db="EMBL/GenBank/DDBJ databases">
        <title>Huge and variable diversity of episymbiotic CPR bacteria and DPANN archaea in groundwater ecosystems.</title>
        <authorList>
            <person name="He C.Y."/>
            <person name="Keren R."/>
            <person name="Whittaker M."/>
            <person name="Farag I.F."/>
            <person name="Doudna J."/>
            <person name="Cate J.H.D."/>
            <person name="Banfield J.F."/>
        </authorList>
    </citation>
    <scope>NUCLEOTIDE SEQUENCE</scope>
    <source>
        <strain evidence="4">NC_groundwater_1813_Pr3_B-0.1um_71_17</strain>
    </source>
</reference>
<feature type="transmembrane region" description="Helical" evidence="1">
    <location>
        <begin position="351"/>
        <end position="374"/>
    </location>
</feature>
<dbReference type="GO" id="GO:0005886">
    <property type="term" value="C:plasma membrane"/>
    <property type="evidence" value="ECO:0007669"/>
    <property type="project" value="TreeGrafter"/>
</dbReference>
<dbReference type="PANTHER" id="PTHR35793:SF2">
    <property type="entry name" value="INNER MEMBRANE PROTEIN YJIG"/>
    <property type="match status" value="1"/>
</dbReference>
<accession>A0A933SCB3</accession>
<protein>
    <submittedName>
        <fullName evidence="4">Spore maturation protein</fullName>
    </submittedName>
</protein>
<dbReference type="InterPro" id="IPR011642">
    <property type="entry name" value="Gate_dom"/>
</dbReference>
<feature type="domain" description="Nucleoside transporter/FeoB GTPase Gate" evidence="3">
    <location>
        <begin position="50"/>
        <end position="160"/>
    </location>
</feature>
<sequence>MLNWIWTALFLIAFVTAAIAATIGGKPDVLKDVVASLFDSSKTAFEISIGLTGVMSLWLGFMKIAEKGGVTELIARLVGPLFARLFPGIPAGHPASGAIVMNRSANMLGLDNAATPLGLKAMKELQSLNRTPDTASDEMILFMVMNASSVTLVPISIMTFRAQLGAANPADVFVPILIATYIADLIGLLIVATVQRINLFNGVVLGWLGGLSAVMAALVWHFSHLDAAAVATQSGILANVILIGLIGSFLVAGAIKKIPLYEVFIEGAKEGFQVAIGIVPYLVAILVAVGALRASGALDALLGAIRAGVGQLSMDARWVDALPTALIKPFSGGGARGMMVETMKTMGADSFAGRLSCVIQGSTETTFYVLAVYFGSVGVKKTRHALACALAAEFAGVLAAIGVTYLFFG</sequence>
<dbReference type="InterPro" id="IPR011415">
    <property type="entry name" value="SpmA_SpmB"/>
</dbReference>